<evidence type="ECO:0000256" key="1">
    <source>
        <dbReference type="SAM" id="MobiDB-lite"/>
    </source>
</evidence>
<dbReference type="EMBL" id="DF840318">
    <property type="protein sequence ID" value="GAT44900.1"/>
    <property type="molecule type" value="Genomic_DNA"/>
</dbReference>
<accession>A0ABQ0L155</accession>
<proteinExistence type="predicted"/>
<reference evidence="2" key="1">
    <citation type="submission" date="2014-09" db="EMBL/GenBank/DDBJ databases">
        <title>Genome sequence of the luminous mushroom Mycena chlorophos for searching fungal bioluminescence genes.</title>
        <authorList>
            <person name="Tanaka Y."/>
            <person name="Kasuga D."/>
            <person name="Oba Y."/>
            <person name="Hase S."/>
            <person name="Sato K."/>
            <person name="Oba Y."/>
            <person name="Sakakibara Y."/>
        </authorList>
    </citation>
    <scope>NUCLEOTIDE SEQUENCE</scope>
</reference>
<feature type="region of interest" description="Disordered" evidence="1">
    <location>
        <begin position="222"/>
        <end position="269"/>
    </location>
</feature>
<protein>
    <submittedName>
        <fullName evidence="2">Uncharacterized protein</fullName>
    </submittedName>
</protein>
<evidence type="ECO:0000313" key="3">
    <source>
        <dbReference type="Proteomes" id="UP000815677"/>
    </source>
</evidence>
<organism evidence="2 3">
    <name type="scientific">Mycena chlorophos</name>
    <name type="common">Agaric fungus</name>
    <name type="synonym">Agaricus chlorophos</name>
    <dbReference type="NCBI Taxonomy" id="658473"/>
    <lineage>
        <taxon>Eukaryota</taxon>
        <taxon>Fungi</taxon>
        <taxon>Dikarya</taxon>
        <taxon>Basidiomycota</taxon>
        <taxon>Agaricomycotina</taxon>
        <taxon>Agaricomycetes</taxon>
        <taxon>Agaricomycetidae</taxon>
        <taxon>Agaricales</taxon>
        <taxon>Marasmiineae</taxon>
        <taxon>Mycenaceae</taxon>
        <taxon>Mycena</taxon>
    </lineage>
</organism>
<name>A0ABQ0L155_MYCCL</name>
<keyword evidence="3" id="KW-1185">Reference proteome</keyword>
<dbReference type="Proteomes" id="UP000815677">
    <property type="component" value="Unassembled WGS sequence"/>
</dbReference>
<sequence>PVPGHLQFFPLTRRASQHDEVDAGQSGRVGLERALSTRITNSGSLTLYTTRVLGDTTWVGRAWLVARIASGRRDECYMQKTTACAGPVCTERSTLPTKHFGADFVPARLASLCNERRNTVGSSRSYETSSECKMSCCSALRSSDAPSWSRFGADDIKTDEKGIRSGTAPRRRRNGRGAFVESFRESRRGWVGSIPRNGPAGLESTFSASTANLASMQPWYGRVGDGEDRAGASRRRWGWQQTKLTSRPSQTADRPVGFGSGRARRRVRG</sequence>
<feature type="non-terminal residue" evidence="2">
    <location>
        <position position="1"/>
    </location>
</feature>
<gene>
    <name evidence="2" type="ORF">MCHLO_02503</name>
</gene>
<evidence type="ECO:0000313" key="2">
    <source>
        <dbReference type="EMBL" id="GAT44900.1"/>
    </source>
</evidence>
<feature type="compositionally biased region" description="Polar residues" evidence="1">
    <location>
        <begin position="239"/>
        <end position="252"/>
    </location>
</feature>